<evidence type="ECO:0000256" key="5">
    <source>
        <dbReference type="ARBA" id="ARBA00022741"/>
    </source>
</evidence>
<comment type="similarity">
    <text evidence="2 9">Belongs to the TRAFAC class OBG-HflX-like GTPase superfamily. OBG GTPase family.</text>
</comment>
<keyword evidence="14" id="KW-1185">Reference proteome</keyword>
<dbReference type="InterPro" id="IPR014100">
    <property type="entry name" value="GTP-bd_Obg/CgtA"/>
</dbReference>
<dbReference type="CDD" id="cd01898">
    <property type="entry name" value="Obg"/>
    <property type="match status" value="1"/>
</dbReference>
<feature type="domain" description="OBG-type G" evidence="10">
    <location>
        <begin position="159"/>
        <end position="328"/>
    </location>
</feature>
<keyword evidence="3 9" id="KW-0963">Cytoplasm</keyword>
<reference evidence="14" key="1">
    <citation type="submission" date="2017-02" db="EMBL/GenBank/DDBJ databases">
        <authorList>
            <person name="Varghese N."/>
            <person name="Submissions S."/>
        </authorList>
    </citation>
    <scope>NUCLEOTIDE SEQUENCE [LARGE SCALE GENOMIC DNA]</scope>
    <source>
        <strain evidence="14">ATCC 25662</strain>
    </source>
</reference>
<evidence type="ECO:0000259" key="12">
    <source>
        <dbReference type="PROSITE" id="PS51883"/>
    </source>
</evidence>
<dbReference type="HAMAP" id="MF_01454">
    <property type="entry name" value="GTPase_Obg"/>
    <property type="match status" value="1"/>
</dbReference>
<dbReference type="SUPFAM" id="SSF102741">
    <property type="entry name" value="Obg GTP-binding protein C-terminal domain"/>
    <property type="match status" value="1"/>
</dbReference>
<dbReference type="GO" id="GO:0003924">
    <property type="term" value="F:GTPase activity"/>
    <property type="evidence" value="ECO:0007669"/>
    <property type="project" value="UniProtKB-UniRule"/>
</dbReference>
<dbReference type="NCBIfam" id="TIGR00231">
    <property type="entry name" value="small_GTP"/>
    <property type="match status" value="1"/>
</dbReference>
<dbReference type="PANTHER" id="PTHR11702:SF31">
    <property type="entry name" value="MITOCHONDRIAL RIBOSOME-ASSOCIATED GTPASE 2"/>
    <property type="match status" value="1"/>
</dbReference>
<organism evidence="13 14">
    <name type="scientific">Anaerorhabdus furcosa</name>
    <dbReference type="NCBI Taxonomy" id="118967"/>
    <lineage>
        <taxon>Bacteria</taxon>
        <taxon>Bacillati</taxon>
        <taxon>Bacillota</taxon>
        <taxon>Erysipelotrichia</taxon>
        <taxon>Erysipelotrichales</taxon>
        <taxon>Erysipelotrichaceae</taxon>
        <taxon>Anaerorhabdus</taxon>
    </lineage>
</organism>
<feature type="binding site" evidence="9">
    <location>
        <begin position="212"/>
        <end position="215"/>
    </location>
    <ligand>
        <name>GTP</name>
        <dbReference type="ChEBI" id="CHEBI:37565"/>
    </ligand>
</feature>
<dbReference type="SUPFAM" id="SSF52540">
    <property type="entry name" value="P-loop containing nucleoside triphosphate hydrolases"/>
    <property type="match status" value="1"/>
</dbReference>
<feature type="binding site" evidence="9">
    <location>
        <position position="172"/>
    </location>
    <ligand>
        <name>Mg(2+)</name>
        <dbReference type="ChEBI" id="CHEBI:18420"/>
    </ligand>
</feature>
<dbReference type="PROSITE" id="PS51881">
    <property type="entry name" value="OCT"/>
    <property type="match status" value="1"/>
</dbReference>
<feature type="domain" description="OCT" evidence="11">
    <location>
        <begin position="348"/>
        <end position="426"/>
    </location>
</feature>
<dbReference type="Pfam" id="PF01926">
    <property type="entry name" value="MMR_HSR1"/>
    <property type="match status" value="1"/>
</dbReference>
<comment type="subcellular location">
    <subcellularLocation>
        <location evidence="9">Cytoplasm</location>
    </subcellularLocation>
</comment>
<dbReference type="InterPro" id="IPR006073">
    <property type="entry name" value="GTP-bd"/>
</dbReference>
<keyword evidence="4 9" id="KW-0479">Metal-binding</keyword>
<dbReference type="PROSITE" id="PS51710">
    <property type="entry name" value="G_OBG"/>
    <property type="match status" value="1"/>
</dbReference>
<dbReference type="EC" id="3.6.5.-" evidence="9"/>
<evidence type="ECO:0000313" key="14">
    <source>
        <dbReference type="Proteomes" id="UP000243297"/>
    </source>
</evidence>
<dbReference type="Gene3D" id="2.70.210.12">
    <property type="entry name" value="GTP1/OBG domain"/>
    <property type="match status" value="1"/>
</dbReference>
<evidence type="ECO:0000256" key="2">
    <source>
        <dbReference type="ARBA" id="ARBA00007699"/>
    </source>
</evidence>
<accession>A0A1T4Q626</accession>
<dbReference type="PANTHER" id="PTHR11702">
    <property type="entry name" value="DEVELOPMENTALLY REGULATED GTP-BINDING PROTEIN-RELATED"/>
    <property type="match status" value="1"/>
</dbReference>
<dbReference type="GO" id="GO:0000287">
    <property type="term" value="F:magnesium ion binding"/>
    <property type="evidence" value="ECO:0007669"/>
    <property type="project" value="InterPro"/>
</dbReference>
<dbReference type="NCBIfam" id="NF008955">
    <property type="entry name" value="PRK12297.1"/>
    <property type="match status" value="1"/>
</dbReference>
<dbReference type="GO" id="GO:0005737">
    <property type="term" value="C:cytoplasm"/>
    <property type="evidence" value="ECO:0007669"/>
    <property type="project" value="UniProtKB-SubCell"/>
</dbReference>
<feature type="binding site" evidence="9">
    <location>
        <begin position="309"/>
        <end position="311"/>
    </location>
    <ligand>
        <name>GTP</name>
        <dbReference type="ChEBI" id="CHEBI:37565"/>
    </ligand>
</feature>
<evidence type="ECO:0000313" key="13">
    <source>
        <dbReference type="EMBL" id="SJZ99146.1"/>
    </source>
</evidence>
<dbReference type="OrthoDB" id="9807318at2"/>
<keyword evidence="8 9" id="KW-0342">GTP-binding</keyword>
<evidence type="ECO:0000256" key="1">
    <source>
        <dbReference type="ARBA" id="ARBA00001946"/>
    </source>
</evidence>
<evidence type="ECO:0000259" key="11">
    <source>
        <dbReference type="PROSITE" id="PS51881"/>
    </source>
</evidence>
<dbReference type="Proteomes" id="UP000243297">
    <property type="component" value="Unassembled WGS sequence"/>
</dbReference>
<dbReference type="NCBIfam" id="NF008954">
    <property type="entry name" value="PRK12296.1"/>
    <property type="match status" value="1"/>
</dbReference>
<dbReference type="NCBIfam" id="TIGR03595">
    <property type="entry name" value="Obg_CgtA_exten"/>
    <property type="match status" value="1"/>
</dbReference>
<dbReference type="STRING" id="118967.SAMN02745191_2335"/>
<dbReference type="InterPro" id="IPR036726">
    <property type="entry name" value="GTP1_OBG_dom_sf"/>
</dbReference>
<dbReference type="GO" id="GO:0042254">
    <property type="term" value="P:ribosome biogenesis"/>
    <property type="evidence" value="ECO:0007669"/>
    <property type="project" value="UniProtKB-UniRule"/>
</dbReference>
<dbReference type="NCBIfam" id="NF008956">
    <property type="entry name" value="PRK12299.1"/>
    <property type="match status" value="1"/>
</dbReference>
<evidence type="ECO:0000256" key="8">
    <source>
        <dbReference type="ARBA" id="ARBA00023134"/>
    </source>
</evidence>
<dbReference type="Pfam" id="PF01018">
    <property type="entry name" value="GTP1_OBG"/>
    <property type="match status" value="1"/>
</dbReference>
<dbReference type="NCBIfam" id="TIGR02729">
    <property type="entry name" value="Obg_CgtA"/>
    <property type="match status" value="1"/>
</dbReference>
<feature type="binding site" evidence="9">
    <location>
        <position position="192"/>
    </location>
    <ligand>
        <name>Mg(2+)</name>
        <dbReference type="ChEBI" id="CHEBI:18420"/>
    </ligand>
</feature>
<dbReference type="AlphaFoldDB" id="A0A1T4Q626"/>
<feature type="domain" description="Obg" evidence="12">
    <location>
        <begin position="1"/>
        <end position="158"/>
    </location>
</feature>
<evidence type="ECO:0000259" key="10">
    <source>
        <dbReference type="PROSITE" id="PS51710"/>
    </source>
</evidence>
<dbReference type="InterPro" id="IPR036346">
    <property type="entry name" value="GTP-bd_prot_GTP1/OBG_C_sf"/>
</dbReference>
<comment type="cofactor">
    <cofactor evidence="1 9">
        <name>Mg(2+)</name>
        <dbReference type="ChEBI" id="CHEBI:18420"/>
    </cofactor>
</comment>
<dbReference type="InterPro" id="IPR031167">
    <property type="entry name" value="G_OBG"/>
</dbReference>
<feature type="binding site" evidence="9">
    <location>
        <begin position="190"/>
        <end position="194"/>
    </location>
    <ligand>
        <name>GTP</name>
        <dbReference type="ChEBI" id="CHEBI:37565"/>
    </ligand>
</feature>
<feature type="binding site" evidence="9">
    <location>
        <begin position="282"/>
        <end position="285"/>
    </location>
    <ligand>
        <name>GTP</name>
        <dbReference type="ChEBI" id="CHEBI:37565"/>
    </ligand>
</feature>
<evidence type="ECO:0000256" key="9">
    <source>
        <dbReference type="HAMAP-Rule" id="MF_01454"/>
    </source>
</evidence>
<keyword evidence="7 9" id="KW-0460">Magnesium</keyword>
<feature type="binding site" evidence="9">
    <location>
        <begin position="165"/>
        <end position="172"/>
    </location>
    <ligand>
        <name>GTP</name>
        <dbReference type="ChEBI" id="CHEBI:37565"/>
    </ligand>
</feature>
<dbReference type="FunFam" id="2.70.210.12:FF:000001">
    <property type="entry name" value="GTPase Obg"/>
    <property type="match status" value="1"/>
</dbReference>
<gene>
    <name evidence="9" type="primary">obg</name>
    <name evidence="13" type="ORF">SAMN02745191_2335</name>
</gene>
<dbReference type="InterPro" id="IPR015349">
    <property type="entry name" value="OCT_dom"/>
</dbReference>
<evidence type="ECO:0000256" key="3">
    <source>
        <dbReference type="ARBA" id="ARBA00022490"/>
    </source>
</evidence>
<comment type="subunit">
    <text evidence="9">Monomer.</text>
</comment>
<keyword evidence="6 9" id="KW-0378">Hydrolase</keyword>
<dbReference type="SUPFAM" id="SSF82051">
    <property type="entry name" value="Obg GTP-binding protein N-terminal domain"/>
    <property type="match status" value="1"/>
</dbReference>
<dbReference type="InterPro" id="IPR006169">
    <property type="entry name" value="GTP1_OBG_dom"/>
</dbReference>
<dbReference type="Gene3D" id="3.30.300.350">
    <property type="entry name" value="GTP-binding protein OBG, C-terminal domain"/>
    <property type="match status" value="1"/>
</dbReference>
<dbReference type="PRINTS" id="PR00326">
    <property type="entry name" value="GTP1OBG"/>
</dbReference>
<dbReference type="Pfam" id="PF09269">
    <property type="entry name" value="DUF1967"/>
    <property type="match status" value="1"/>
</dbReference>
<dbReference type="EMBL" id="FUWY01000008">
    <property type="protein sequence ID" value="SJZ99146.1"/>
    <property type="molecule type" value="Genomic_DNA"/>
</dbReference>
<sequence length="426" mass="46887">MFIDRVKLKVKAGNGGNGLVAFRREKYVPLGGPAGGDGGKGGSIIFEVDTNKSTLLDLRFNRLIKAQPGGNGRGNKMHGPDAEDIIIKVPQGTMVKDLETGGLVADLVKPDQRAVIAQGGKGGRGNWHFATGRNNAPDYAELGDEGESKEVTVELKLLADVGLVGFPSVGKSTLLSVVSKAKPEIAEYHFTTITPNLGMVQVSDGRSFVMADLPGLIEGASEGKGLGHQFLRHIERCRVLVHVIDMGGHDGRDPIEDYRIINKELEQYHLRLTERPQVVIANKMDLDAAEENLKRFKEAYPNIEIFPTVTIIHEGLDQVLYRIADLLAVTPDFPLTGEEEKQEGVLFKFKPKAPDFTVHNLGNGQWRIEGKRVERLFASIDFEKEEEVYRFASTLKKIGVDEALHDAGATEGDLVFINDFQFEYLD</sequence>
<dbReference type="PROSITE" id="PS51883">
    <property type="entry name" value="OBG"/>
    <property type="match status" value="1"/>
</dbReference>
<dbReference type="PROSITE" id="PS00905">
    <property type="entry name" value="GTP1_OBG"/>
    <property type="match status" value="1"/>
</dbReference>
<dbReference type="GO" id="GO:0005525">
    <property type="term" value="F:GTP binding"/>
    <property type="evidence" value="ECO:0007669"/>
    <property type="project" value="UniProtKB-UniRule"/>
</dbReference>
<dbReference type="InterPro" id="IPR045086">
    <property type="entry name" value="OBG_GTPase"/>
</dbReference>
<keyword evidence="5 9" id="KW-0547">Nucleotide-binding</keyword>
<comment type="function">
    <text evidence="9">An essential GTPase which binds GTP, GDP and possibly (p)ppGpp with moderate affinity, with high nucleotide exchange rates and a fairly low GTP hydrolysis rate. Plays a role in control of the cell cycle, stress response, ribosome biogenesis and in those bacteria that undergo differentiation, in morphogenesis control.</text>
</comment>
<dbReference type="Gene3D" id="3.40.50.300">
    <property type="entry name" value="P-loop containing nucleotide triphosphate hydrolases"/>
    <property type="match status" value="1"/>
</dbReference>
<evidence type="ECO:0000256" key="7">
    <source>
        <dbReference type="ARBA" id="ARBA00022842"/>
    </source>
</evidence>
<dbReference type="InterPro" id="IPR005225">
    <property type="entry name" value="Small_GTP-bd"/>
</dbReference>
<dbReference type="InterPro" id="IPR027417">
    <property type="entry name" value="P-loop_NTPase"/>
</dbReference>
<evidence type="ECO:0000256" key="4">
    <source>
        <dbReference type="ARBA" id="ARBA00022723"/>
    </source>
</evidence>
<dbReference type="RefSeq" id="WP_078712721.1">
    <property type="nucleotide sequence ID" value="NZ_FUWY01000008.1"/>
</dbReference>
<dbReference type="InterPro" id="IPR006074">
    <property type="entry name" value="GTP1-OBG_CS"/>
</dbReference>
<evidence type="ECO:0000256" key="6">
    <source>
        <dbReference type="ARBA" id="ARBA00022801"/>
    </source>
</evidence>
<protein>
    <recommendedName>
        <fullName evidence="9">GTPase Obg</fullName>
        <ecNumber evidence="9">3.6.5.-</ecNumber>
    </recommendedName>
    <alternativeName>
        <fullName evidence="9">GTP-binding protein Obg</fullName>
    </alternativeName>
</protein>
<name>A0A1T4Q626_9FIRM</name>
<proteinExistence type="inferred from homology"/>